<reference evidence="2 3" key="1">
    <citation type="submission" date="2024-11" db="EMBL/GenBank/DDBJ databases">
        <title>Chromosome-level genome assembly of the freshwater bivalve Anodonta woodiana.</title>
        <authorList>
            <person name="Chen X."/>
        </authorList>
    </citation>
    <scope>NUCLEOTIDE SEQUENCE [LARGE SCALE GENOMIC DNA]</scope>
    <source>
        <strain evidence="2">MN2024</strain>
        <tissue evidence="2">Gills</tissue>
    </source>
</reference>
<evidence type="ECO:0000313" key="2">
    <source>
        <dbReference type="EMBL" id="KAL3843264.1"/>
    </source>
</evidence>
<dbReference type="Proteomes" id="UP001634394">
    <property type="component" value="Unassembled WGS sequence"/>
</dbReference>
<dbReference type="EMBL" id="JBJQND010000017">
    <property type="protein sequence ID" value="KAL3843264.1"/>
    <property type="molecule type" value="Genomic_DNA"/>
</dbReference>
<comment type="caution">
    <text evidence="2">The sequence shown here is derived from an EMBL/GenBank/DDBJ whole genome shotgun (WGS) entry which is preliminary data.</text>
</comment>
<name>A0ABD3U1D5_SINWO</name>
<keyword evidence="1" id="KW-0812">Transmembrane</keyword>
<evidence type="ECO:0000256" key="1">
    <source>
        <dbReference type="SAM" id="Phobius"/>
    </source>
</evidence>
<evidence type="ECO:0000313" key="3">
    <source>
        <dbReference type="Proteomes" id="UP001634394"/>
    </source>
</evidence>
<sequence>MDDFGNSSGGFSSCDAAGCSSDAGGCSAFSNSDTGGISPSCGGFIDSSPYSVDTFPALEITSNCNCDVALGVNDHDQCGDLTGNNAYYYAACFQNNMEHGNISAHPNDIQLDLSQSTYPIPVMLSAPIPAMPSAPYFVDGYLNKDTQSTWNDTEDKELMLLRSEIAQLQIMLASSKTDEKKNAAIRAKILDLTARMEPKGNMRGQYNVGLRNYQNHVTTVTKHKKSAALYLRPNYAGVDMQNIRKARRKCCIAFIIFAVITATIFAVVIGVTFTVGKK</sequence>
<proteinExistence type="predicted"/>
<dbReference type="AlphaFoldDB" id="A0ABD3U1D5"/>
<keyword evidence="3" id="KW-1185">Reference proteome</keyword>
<keyword evidence="1" id="KW-1133">Transmembrane helix</keyword>
<keyword evidence="1" id="KW-0472">Membrane</keyword>
<organism evidence="2 3">
    <name type="scientific">Sinanodonta woodiana</name>
    <name type="common">Chinese pond mussel</name>
    <name type="synonym">Anodonta woodiana</name>
    <dbReference type="NCBI Taxonomy" id="1069815"/>
    <lineage>
        <taxon>Eukaryota</taxon>
        <taxon>Metazoa</taxon>
        <taxon>Spiralia</taxon>
        <taxon>Lophotrochozoa</taxon>
        <taxon>Mollusca</taxon>
        <taxon>Bivalvia</taxon>
        <taxon>Autobranchia</taxon>
        <taxon>Heteroconchia</taxon>
        <taxon>Palaeoheterodonta</taxon>
        <taxon>Unionida</taxon>
        <taxon>Unionoidea</taxon>
        <taxon>Unionidae</taxon>
        <taxon>Unioninae</taxon>
        <taxon>Sinanodonta</taxon>
    </lineage>
</organism>
<protein>
    <submittedName>
        <fullName evidence="2">Uncharacterized protein</fullName>
    </submittedName>
</protein>
<feature type="transmembrane region" description="Helical" evidence="1">
    <location>
        <begin position="250"/>
        <end position="275"/>
    </location>
</feature>
<accession>A0ABD3U1D5</accession>
<gene>
    <name evidence="2" type="ORF">ACJMK2_021206</name>
</gene>